<dbReference type="EMBL" id="PSZC01000033">
    <property type="protein sequence ID" value="PPJ33944.1"/>
    <property type="molecule type" value="Genomic_DNA"/>
</dbReference>
<evidence type="ECO:0000259" key="1">
    <source>
        <dbReference type="Pfam" id="PF22691"/>
    </source>
</evidence>
<dbReference type="GO" id="GO:0016747">
    <property type="term" value="F:acyltransferase activity, transferring groups other than amino-acyl groups"/>
    <property type="evidence" value="ECO:0007669"/>
    <property type="project" value="InterPro"/>
</dbReference>
<dbReference type="InterPro" id="IPR002155">
    <property type="entry name" value="Thiolase"/>
</dbReference>
<evidence type="ECO:0000313" key="2">
    <source>
        <dbReference type="EMBL" id="PPJ33944.1"/>
    </source>
</evidence>
<dbReference type="AlphaFoldDB" id="A0A2S6AGQ5"/>
<dbReference type="Pfam" id="PF22691">
    <property type="entry name" value="Thiolase_C_1"/>
    <property type="match status" value="1"/>
</dbReference>
<dbReference type="RefSeq" id="WP_104380591.1">
    <property type="nucleotide sequence ID" value="NZ_PSZC01000033.1"/>
</dbReference>
<protein>
    <submittedName>
        <fullName evidence="2">DitF protein</fullName>
    </submittedName>
</protein>
<dbReference type="SUPFAM" id="SSF53901">
    <property type="entry name" value="Thiolase-like"/>
    <property type="match status" value="2"/>
</dbReference>
<comment type="caution">
    <text evidence="2">The sequence shown here is derived from an EMBL/GenBank/DDBJ whole genome shotgun (WGS) entry which is preliminary data.</text>
</comment>
<proteinExistence type="predicted"/>
<feature type="domain" description="Thiolase C-terminal" evidence="1">
    <location>
        <begin position="262"/>
        <end position="388"/>
    </location>
</feature>
<evidence type="ECO:0000313" key="3">
    <source>
        <dbReference type="Proteomes" id="UP000239874"/>
    </source>
</evidence>
<dbReference type="PIRSF" id="PIRSF000429">
    <property type="entry name" value="Ac-CoA_Ac_transf"/>
    <property type="match status" value="1"/>
</dbReference>
<dbReference type="CDD" id="cd00829">
    <property type="entry name" value="SCP-x_thiolase"/>
    <property type="match status" value="1"/>
</dbReference>
<dbReference type="PANTHER" id="PTHR42870:SF1">
    <property type="entry name" value="NON-SPECIFIC LIPID-TRANSFER PROTEIN-LIKE 2"/>
    <property type="match status" value="1"/>
</dbReference>
<organism evidence="2 3">
    <name type="scientific">Nocardia nova</name>
    <dbReference type="NCBI Taxonomy" id="37330"/>
    <lineage>
        <taxon>Bacteria</taxon>
        <taxon>Bacillati</taxon>
        <taxon>Actinomycetota</taxon>
        <taxon>Actinomycetes</taxon>
        <taxon>Mycobacteriales</taxon>
        <taxon>Nocardiaceae</taxon>
        <taxon>Nocardia</taxon>
    </lineage>
</organism>
<gene>
    <name evidence="2" type="ORF">C5E45_30935</name>
</gene>
<dbReference type="InterPro" id="IPR055140">
    <property type="entry name" value="Thiolase_C_2"/>
</dbReference>
<dbReference type="Gene3D" id="3.40.47.10">
    <property type="match status" value="1"/>
</dbReference>
<sequence>MSEFGGPFQGRAVLSGAGKSQVGRRLGRTGLDLTVEAVLRAIADAGLTPEDIDGVASYPGPGAPDRGFSGATVQDLRNALGLRSRWFVSAMETAGQIGPVIEACMAVATGLADHVVVFRSVWESTAQADRGRASVLFGSGRAPQHLEFFGPFGAVSAANWLAMPAQRYMYEHGLTREQLGAVALNARKNAGLNPDAIFREPLTMADYLDARMISDPFCLYDCDIPCDGATAVIVSRREATAGLAKPPLTVESVGTGMFERATWDQRVDLTTMAAHDAAATLWERTGLGPRDVDFAQLYDGFTFLTIQWLEALGFCEHGRAGEFVDGGHRIGLDGELPLNTSGGQLSGGRLHGMGFLHEACVQLWGEGGDRQVRKTPELAAVAVGGGPVAGAMLVSRR</sequence>
<dbReference type="InterPro" id="IPR016039">
    <property type="entry name" value="Thiolase-like"/>
</dbReference>
<dbReference type="Proteomes" id="UP000239874">
    <property type="component" value="Unassembled WGS sequence"/>
</dbReference>
<accession>A0A2S6AGQ5</accession>
<reference evidence="2 3" key="1">
    <citation type="submission" date="2018-02" db="EMBL/GenBank/DDBJ databases">
        <title>8 Nocardia nova and 1 Nocardia cyriacigeorgica strain used for evolution to TMP-SMX.</title>
        <authorList>
            <person name="Mehta H."/>
            <person name="Weng J."/>
            <person name="Shamoo Y."/>
        </authorList>
    </citation>
    <scope>NUCLEOTIDE SEQUENCE [LARGE SCALE GENOMIC DNA]</scope>
    <source>
        <strain evidence="2 3">MDA3139</strain>
    </source>
</reference>
<dbReference type="PANTHER" id="PTHR42870">
    <property type="entry name" value="ACETYL-COA C-ACETYLTRANSFERASE"/>
    <property type="match status" value="1"/>
</dbReference>
<name>A0A2S6AGQ5_9NOCA</name>